<gene>
    <name evidence="2" type="ORF">A1356_18730</name>
</gene>
<dbReference type="RefSeq" id="WP_064029339.1">
    <property type="nucleotide sequence ID" value="NZ_CP023669.1"/>
</dbReference>
<dbReference type="EMBL" id="LUUL01000117">
    <property type="protein sequence ID" value="OAI22771.1"/>
    <property type="molecule type" value="Genomic_DNA"/>
</dbReference>
<evidence type="ECO:0000313" key="3">
    <source>
        <dbReference type="Proteomes" id="UP000077734"/>
    </source>
</evidence>
<dbReference type="Proteomes" id="UP000077734">
    <property type="component" value="Unassembled WGS sequence"/>
</dbReference>
<protein>
    <recommendedName>
        <fullName evidence="1">Phage integrase N-terminal domain-containing protein</fullName>
    </recommendedName>
</protein>
<dbReference type="KEGG" id="mko:MKLM6_1201"/>
<evidence type="ECO:0000259" key="1">
    <source>
        <dbReference type="Pfam" id="PF24624"/>
    </source>
</evidence>
<dbReference type="Pfam" id="PF24624">
    <property type="entry name" value="Int_N"/>
    <property type="match status" value="1"/>
</dbReference>
<proteinExistence type="predicted"/>
<name>A0A291IGY8_9GAMM</name>
<dbReference type="AlphaFoldDB" id="A0A291IGY8"/>
<reference evidence="2 3" key="1">
    <citation type="submission" date="2016-03" db="EMBL/GenBank/DDBJ databases">
        <authorList>
            <person name="Heylen K."/>
            <person name="De Vos P."/>
            <person name="Vekeman B."/>
        </authorList>
    </citation>
    <scope>NUCLEOTIDE SEQUENCE [LARGE SCALE GENOMIC DNA]</scope>
    <source>
        <strain evidence="2 3">R-49807</strain>
    </source>
</reference>
<keyword evidence="3" id="KW-1185">Reference proteome</keyword>
<sequence>MAIHQDENGIWHVQVQRKGIPRIRRRGFLSKDAAIVFERNYLEKHRTAAGSSGDGRLLSELIELWFVRHGAHLVDGKRQRRELLSIAAELKNPVASRLSRDQFLAYRYGKTRQADTAGLRLFNQAHHGLIAMFNRLRNLREIDYTSPVCDLELIEL</sequence>
<organism evidence="2 3">
    <name type="scientific">Methylomonas koyamae</name>
    <dbReference type="NCBI Taxonomy" id="702114"/>
    <lineage>
        <taxon>Bacteria</taxon>
        <taxon>Pseudomonadati</taxon>
        <taxon>Pseudomonadota</taxon>
        <taxon>Gammaproteobacteria</taxon>
        <taxon>Methylococcales</taxon>
        <taxon>Methylococcaceae</taxon>
        <taxon>Methylomonas</taxon>
    </lineage>
</organism>
<dbReference type="InterPro" id="IPR057084">
    <property type="entry name" value="Int_N"/>
</dbReference>
<feature type="domain" description="Phage integrase N-terminal" evidence="1">
    <location>
        <begin position="54"/>
        <end position="152"/>
    </location>
</feature>
<evidence type="ECO:0000313" key="2">
    <source>
        <dbReference type="EMBL" id="OAI22771.1"/>
    </source>
</evidence>
<comment type="caution">
    <text evidence="2">The sequence shown here is derived from an EMBL/GenBank/DDBJ whole genome shotgun (WGS) entry which is preliminary data.</text>
</comment>
<accession>A0A291IGY8</accession>